<dbReference type="GO" id="GO:0051131">
    <property type="term" value="P:chaperone-mediated protein complex assembly"/>
    <property type="evidence" value="ECO:0007669"/>
    <property type="project" value="TreeGrafter"/>
</dbReference>
<reference evidence="4" key="1">
    <citation type="journal article" date="2023" name="Genome Biol. Evol.">
        <title>First Whole Genome Sequence and Flow Cytometry Genome Size Data for the Lichen-Forming Fungus Ramalina farinacea (Ascomycota).</title>
        <authorList>
            <person name="Llewellyn T."/>
            <person name="Mian S."/>
            <person name="Hill R."/>
            <person name="Leitch I.J."/>
            <person name="Gaya E."/>
        </authorList>
    </citation>
    <scope>NUCLEOTIDE SEQUENCE</scope>
    <source>
        <strain evidence="4">LIQ254RAFAR</strain>
    </source>
</reference>
<keyword evidence="5" id="KW-1185">Reference proteome</keyword>
<dbReference type="InterPro" id="IPR009053">
    <property type="entry name" value="Prefoldin"/>
</dbReference>
<keyword evidence="2" id="KW-0143">Chaperone</keyword>
<dbReference type="GO" id="GO:0006457">
    <property type="term" value="P:protein folding"/>
    <property type="evidence" value="ECO:0007669"/>
    <property type="project" value="InterPro"/>
</dbReference>
<comment type="caution">
    <text evidence="4">The sequence shown here is derived from an EMBL/GenBank/DDBJ whole genome shotgun (WGS) entry which is preliminary data.</text>
</comment>
<evidence type="ECO:0000256" key="1">
    <source>
        <dbReference type="ARBA" id="ARBA00008045"/>
    </source>
</evidence>
<dbReference type="Gene3D" id="1.10.287.370">
    <property type="match status" value="1"/>
</dbReference>
<organism evidence="4 5">
    <name type="scientific">Ramalina farinacea</name>
    <dbReference type="NCBI Taxonomy" id="258253"/>
    <lineage>
        <taxon>Eukaryota</taxon>
        <taxon>Fungi</taxon>
        <taxon>Dikarya</taxon>
        <taxon>Ascomycota</taxon>
        <taxon>Pezizomycotina</taxon>
        <taxon>Lecanoromycetes</taxon>
        <taxon>OSLEUM clade</taxon>
        <taxon>Lecanoromycetidae</taxon>
        <taxon>Lecanorales</taxon>
        <taxon>Lecanorineae</taxon>
        <taxon>Ramalinaceae</taxon>
        <taxon>Ramalina</taxon>
    </lineage>
</organism>
<accession>A0AA43QGE4</accession>
<proteinExistence type="inferred from homology"/>
<name>A0AA43QGE4_9LECA</name>
<dbReference type="Pfam" id="PF01920">
    <property type="entry name" value="Prefoldin_2"/>
    <property type="match status" value="1"/>
</dbReference>
<dbReference type="SUPFAM" id="SSF46579">
    <property type="entry name" value="Prefoldin"/>
    <property type="match status" value="1"/>
</dbReference>
<keyword evidence="3" id="KW-0175">Coiled coil</keyword>
<dbReference type="GO" id="GO:0051082">
    <property type="term" value="F:unfolded protein binding"/>
    <property type="evidence" value="ECO:0007669"/>
    <property type="project" value="InterPro"/>
</dbReference>
<dbReference type="InterPro" id="IPR002777">
    <property type="entry name" value="PFD_beta-like"/>
</dbReference>
<evidence type="ECO:0000313" key="4">
    <source>
        <dbReference type="EMBL" id="MDI1484909.1"/>
    </source>
</evidence>
<protein>
    <submittedName>
        <fullName evidence="4">Prefoldin subunit 6</fullName>
    </submittedName>
</protein>
<dbReference type="GO" id="GO:0051087">
    <property type="term" value="F:protein-folding chaperone binding"/>
    <property type="evidence" value="ECO:0007669"/>
    <property type="project" value="TreeGrafter"/>
</dbReference>
<feature type="coiled-coil region" evidence="3">
    <location>
        <begin position="91"/>
        <end position="118"/>
    </location>
</feature>
<gene>
    <name evidence="4" type="primary">YKE2</name>
    <name evidence="4" type="ORF">OHK93_000043</name>
</gene>
<dbReference type="PANTHER" id="PTHR21431:SF0">
    <property type="entry name" value="PREFOLDIN SUBUNIT 6"/>
    <property type="match status" value="1"/>
</dbReference>
<dbReference type="GO" id="GO:0016272">
    <property type="term" value="C:prefoldin complex"/>
    <property type="evidence" value="ECO:0007669"/>
    <property type="project" value="InterPro"/>
</dbReference>
<dbReference type="PANTHER" id="PTHR21431">
    <property type="entry name" value="PREFOLDIN SUBUNIT 6"/>
    <property type="match status" value="1"/>
</dbReference>
<sequence length="132" mass="15047">MADDNSHLTALTTTYSNQQSTLQTLISARQKLESQFSENEAVRREFDILDKENEGGERGIYKMVGPVLVKQDKTEAVEAVRGRLGWIGGEMKRVEREIADKEAESEKMKMEIYQLQSRLQQQQGPQAQVQES</sequence>
<comment type="similarity">
    <text evidence="1">Belongs to the prefoldin subunit beta family.</text>
</comment>
<dbReference type="Proteomes" id="UP001161017">
    <property type="component" value="Unassembled WGS sequence"/>
</dbReference>
<evidence type="ECO:0000256" key="2">
    <source>
        <dbReference type="ARBA" id="ARBA00023186"/>
    </source>
</evidence>
<evidence type="ECO:0000313" key="5">
    <source>
        <dbReference type="Proteomes" id="UP001161017"/>
    </source>
</evidence>
<dbReference type="FunFam" id="1.10.287.370:FF:000003">
    <property type="entry name" value="Prefoldin subunit 6"/>
    <property type="match status" value="1"/>
</dbReference>
<dbReference type="GO" id="GO:0005737">
    <property type="term" value="C:cytoplasm"/>
    <property type="evidence" value="ECO:0007669"/>
    <property type="project" value="TreeGrafter"/>
</dbReference>
<evidence type="ECO:0000256" key="3">
    <source>
        <dbReference type="SAM" id="Coils"/>
    </source>
</evidence>
<dbReference type="AlphaFoldDB" id="A0AA43QGE4"/>
<dbReference type="CDD" id="cd23161">
    <property type="entry name" value="Prefoldin_6"/>
    <property type="match status" value="1"/>
</dbReference>
<dbReference type="EMBL" id="JAPUFD010000001">
    <property type="protein sequence ID" value="MDI1484909.1"/>
    <property type="molecule type" value="Genomic_DNA"/>
</dbReference>